<comment type="caution">
    <text evidence="1">The sequence shown here is derived from an EMBL/GenBank/DDBJ whole genome shotgun (WGS) entry which is preliminary data.</text>
</comment>
<organism evidence="1 2">
    <name type="scientific">Limnobacter litoralis</name>
    <dbReference type="NCBI Taxonomy" id="481366"/>
    <lineage>
        <taxon>Bacteria</taxon>
        <taxon>Pseudomonadati</taxon>
        <taxon>Pseudomonadota</taxon>
        <taxon>Betaproteobacteria</taxon>
        <taxon>Burkholderiales</taxon>
        <taxon>Burkholderiaceae</taxon>
        <taxon>Limnobacter</taxon>
    </lineage>
</organism>
<sequence>MSDPTPTNACTEVYFDGSCPLCRREISLYQNLKSDQPIEWVDVSVEQSSLPAGVTHAQLMKRFHTRTAQGELLSGAAAFVHIWAQLPGWRLLASLARIPGVLWLMERTYRGFLVIRPSIQRVFRKLDQA</sequence>
<proteinExistence type="predicted"/>
<dbReference type="Proteomes" id="UP001156664">
    <property type="component" value="Unassembled WGS sequence"/>
</dbReference>
<evidence type="ECO:0000313" key="2">
    <source>
        <dbReference type="Proteomes" id="UP001156664"/>
    </source>
</evidence>
<dbReference type="InterPro" id="IPR044691">
    <property type="entry name" value="DCC1_Trx"/>
</dbReference>
<dbReference type="EMBL" id="BSOJ01000007">
    <property type="protein sequence ID" value="GLR25692.1"/>
    <property type="molecule type" value="Genomic_DNA"/>
</dbReference>
<dbReference type="RefSeq" id="WP_284280118.1">
    <property type="nucleotide sequence ID" value="NZ_BSOJ01000007.1"/>
</dbReference>
<keyword evidence="2" id="KW-1185">Reference proteome</keyword>
<protein>
    <submittedName>
        <fullName evidence="1">Thiol-disulfide oxidoreductase</fullName>
    </submittedName>
</protein>
<evidence type="ECO:0000313" key="1">
    <source>
        <dbReference type="EMBL" id="GLR25692.1"/>
    </source>
</evidence>
<accession>A0ABQ5YNJ5</accession>
<dbReference type="InterPro" id="IPR007263">
    <property type="entry name" value="DCC1-like"/>
</dbReference>
<gene>
    <name evidence="1" type="ORF">GCM10007875_07800</name>
</gene>
<reference evidence="2" key="1">
    <citation type="journal article" date="2019" name="Int. J. Syst. Evol. Microbiol.">
        <title>The Global Catalogue of Microorganisms (GCM) 10K type strain sequencing project: providing services to taxonomists for standard genome sequencing and annotation.</title>
        <authorList>
            <consortium name="The Broad Institute Genomics Platform"/>
            <consortium name="The Broad Institute Genome Sequencing Center for Infectious Disease"/>
            <person name="Wu L."/>
            <person name="Ma J."/>
        </authorList>
    </citation>
    <scope>NUCLEOTIDE SEQUENCE [LARGE SCALE GENOMIC DNA]</scope>
    <source>
        <strain evidence="2">NBRC 105857</strain>
    </source>
</reference>
<name>A0ABQ5YNJ5_9BURK</name>
<dbReference type="Pfam" id="PF04134">
    <property type="entry name" value="DCC1-like"/>
    <property type="match status" value="1"/>
</dbReference>
<dbReference type="PANTHER" id="PTHR34290:SF2">
    <property type="entry name" value="OS04G0668800 PROTEIN"/>
    <property type="match status" value="1"/>
</dbReference>
<dbReference type="PANTHER" id="PTHR34290">
    <property type="entry name" value="SI:CH73-390P7.2"/>
    <property type="match status" value="1"/>
</dbReference>